<dbReference type="RefSeq" id="WP_078754675.1">
    <property type="nucleotide sequence ID" value="NZ_FUXU01000143.1"/>
</dbReference>
<evidence type="ECO:0000313" key="1">
    <source>
        <dbReference type="EMBL" id="SKA71320.1"/>
    </source>
</evidence>
<proteinExistence type="predicted"/>
<name>A0A1T4W225_9GAMM</name>
<dbReference type="PANTHER" id="PTHR32305:SF15">
    <property type="entry name" value="PROTEIN RHSA-RELATED"/>
    <property type="match status" value="1"/>
</dbReference>
<sequence>MTSSSSYVYQFADNSFVKTTNITGFDAASVSKKEEICVWTGNVLSETDIDNVKTAYTYDALNLPLTKTEAVGTDYELQTTFQYDNLPDIDESLDPESSIGVRVTMTTQSQVQVIDFDGEHKKGVCYQSDNDAQLRKVTSYDYDNQGRLLRQFNFDYELDTEGLDPKATYSTSVEYLYGRWGEVCEEAYHDGRILLKAYDPFTLQLNTQLIRRDDDADPSTITAKLAENISFYDLFGNKLKEQLLDINGQIYSDVLSSYDGFGRKATMTTPTNAKATVDAYDAFDRITQVTLDNGQNVLLSYQDFTKSNNAITSVDTRDPDTQTPYNLGKQVYNGLTQLTQRTVASRTTSFLYQKSKKRPDAILTPKHSNSQGLTFDFVPELKMQASAVNDSKDSISCVYTKSSEAGIIPPIGSLATTENATAKYAYTYSRQGFVNKEVITDKSTNNEVTKTVTNTLLGQLLQVEVKDGEEVLTSCQYTYDEFGRLKSTIQDGFTSTTTYDDFGRVERCETTIDGCTNKQTITANYDEFGREWQRQIDIINIEQNDESSSENAVPQINIQNTYNTLNQLTCRETSVSEIILKEVYLYDAMNRLQSYTAECSDTQRLPQDEYGNAIVSQAFDFDMFDNVISVTSTFHDNSRNVATYTYTDAAQRQVSSIQNSHKDYVASVSLEYDADGNVLKDKPNVAYAYSDFGRLTSVSRDTENIDYLYDSLNRIFSTKTQDGALANRFYVNNRLAVETSQAAKRTLISHQGMPVAEVNGDQKQFLATNSQNSVISVLDLVNANALPQAMTYTPHGFRHLNGVKSGFNGEIVEDLSGFYLLGHGTRAYAPTLALFLSADSYSPFNAGGINPYMYCNGDPINNSDPSGHFSSGADLGLNIFSLIVDLFALGAAIYTGGASLAIGAAIMGVTSDTLGIAADSMAIKDAKSGDTSRQDTIQNLGFASGIFGLASMGVDAGMSGHSINNVVKKRPKSGAAKDPGKQTFRKFIDDGTQIGDMPSSEQWLGKNKPPVSEHVITYGSLAKQVAVPILDFVGLHMILGTLTRTKAVTGIAVGTASFASGLALFSNTTWAPAPSSNDTQSSVTTALQDKFLVPFSISDMEDENK</sequence>
<keyword evidence="2" id="KW-1185">Reference proteome</keyword>
<organism evidence="1 2">
    <name type="scientific">Enterovibrio nigricans DSM 22720</name>
    <dbReference type="NCBI Taxonomy" id="1121868"/>
    <lineage>
        <taxon>Bacteria</taxon>
        <taxon>Pseudomonadati</taxon>
        <taxon>Pseudomonadota</taxon>
        <taxon>Gammaproteobacteria</taxon>
        <taxon>Vibrionales</taxon>
        <taxon>Vibrionaceae</taxon>
        <taxon>Enterovibrio</taxon>
    </lineage>
</organism>
<accession>A0A1T4W225</accession>
<dbReference type="Gene3D" id="2.180.10.10">
    <property type="entry name" value="RHS repeat-associated core"/>
    <property type="match status" value="2"/>
</dbReference>
<dbReference type="NCBIfam" id="TIGR03696">
    <property type="entry name" value="Rhs_assc_core"/>
    <property type="match status" value="1"/>
</dbReference>
<dbReference type="OrthoDB" id="5905222at2"/>
<dbReference type="Proteomes" id="UP000190162">
    <property type="component" value="Unassembled WGS sequence"/>
</dbReference>
<dbReference type="AlphaFoldDB" id="A0A1T4W225"/>
<protein>
    <submittedName>
        <fullName evidence="1">RHS repeat-associated core domain-containing protein</fullName>
    </submittedName>
</protein>
<dbReference type="EMBL" id="FUXU01000143">
    <property type="protein sequence ID" value="SKA71320.1"/>
    <property type="molecule type" value="Genomic_DNA"/>
</dbReference>
<dbReference type="InterPro" id="IPR022385">
    <property type="entry name" value="Rhs_assc_core"/>
</dbReference>
<dbReference type="PANTHER" id="PTHR32305">
    <property type="match status" value="1"/>
</dbReference>
<evidence type="ECO:0000313" key="2">
    <source>
        <dbReference type="Proteomes" id="UP000190162"/>
    </source>
</evidence>
<dbReference type="InterPro" id="IPR050708">
    <property type="entry name" value="T6SS_VgrG/RHS"/>
</dbReference>
<gene>
    <name evidence="1" type="ORF">SAMN02745132_04675</name>
</gene>
<reference evidence="2" key="1">
    <citation type="submission" date="2017-02" db="EMBL/GenBank/DDBJ databases">
        <authorList>
            <person name="Varghese N."/>
            <person name="Submissions S."/>
        </authorList>
    </citation>
    <scope>NUCLEOTIDE SEQUENCE [LARGE SCALE GENOMIC DNA]</scope>
    <source>
        <strain evidence="2">DSM 22720</strain>
    </source>
</reference>